<evidence type="ECO:0000259" key="14">
    <source>
        <dbReference type="Pfam" id="PF10488"/>
    </source>
</evidence>
<evidence type="ECO:0000256" key="8">
    <source>
        <dbReference type="ARBA" id="ARBA00022830"/>
    </source>
</evidence>
<feature type="region of interest" description="Disordered" evidence="13">
    <location>
        <begin position="513"/>
        <end position="543"/>
    </location>
</feature>
<comment type="similarity">
    <text evidence="2">Belongs to the asfivirus DP71L family.</text>
</comment>
<feature type="region of interest" description="Disordered" evidence="13">
    <location>
        <begin position="451"/>
        <end position="490"/>
    </location>
</feature>
<evidence type="ECO:0000256" key="4">
    <source>
        <dbReference type="ARBA" id="ARBA00011204"/>
    </source>
</evidence>
<proteinExistence type="inferred from homology"/>
<keyword evidence="9" id="KW-0426">Late protein</keyword>
<dbReference type="GO" id="GO:0000164">
    <property type="term" value="C:protein phosphatase type 1 complex"/>
    <property type="evidence" value="ECO:0007669"/>
    <property type="project" value="TreeGrafter"/>
</dbReference>
<dbReference type="GO" id="GO:0051246">
    <property type="term" value="P:regulation of protein metabolic process"/>
    <property type="evidence" value="ECO:0007669"/>
    <property type="project" value="UniProtKB-ARBA"/>
</dbReference>
<comment type="function">
    <text evidence="1">Interacts with the host phosphatase PP1 catalytic subunit (PPP1CB) and recruits it to dephosphorylate EIF2S1/eIF2alpha and therefore restores the host translation that has been shut-down by the host. Also inhibits the EIF2S1/eIF2alpha-ATF4-DDIT3/CHOP pathway.</text>
</comment>
<accession>A0AA88NKD8</accession>
<dbReference type="PANTHER" id="PTHR16489:SF12">
    <property type="entry name" value="GH11727P"/>
    <property type="match status" value="1"/>
</dbReference>
<reference evidence="15" key="1">
    <citation type="submission" date="2023-08" db="EMBL/GenBank/DDBJ databases">
        <title>Pelteobagrus vachellii genome.</title>
        <authorList>
            <person name="Liu H."/>
        </authorList>
    </citation>
    <scope>NUCLEOTIDE SEQUENCE</scope>
    <source>
        <strain evidence="15">PRFRI_2022a</strain>
        <tissue evidence="15">Muscle</tissue>
    </source>
</reference>
<comment type="subunit">
    <text evidence="4">Interacts (via C-terminus) with host PPP1CB.</text>
</comment>
<dbReference type="GO" id="GO:0005783">
    <property type="term" value="C:endoplasmic reticulum"/>
    <property type="evidence" value="ECO:0007669"/>
    <property type="project" value="TreeGrafter"/>
</dbReference>
<feature type="region of interest" description="Disordered" evidence="13">
    <location>
        <begin position="41"/>
        <end position="61"/>
    </location>
</feature>
<dbReference type="InterPro" id="IPR019523">
    <property type="entry name" value="Prot_Pase1_reg-su15A/B_C"/>
</dbReference>
<feature type="compositionally biased region" description="Basic and acidic residues" evidence="13">
    <location>
        <begin position="526"/>
        <end position="537"/>
    </location>
</feature>
<evidence type="ECO:0000256" key="6">
    <source>
        <dbReference type="ARBA" id="ARBA00022581"/>
    </source>
</evidence>
<dbReference type="InterPro" id="IPR051254">
    <property type="entry name" value="PPP1R15"/>
</dbReference>
<evidence type="ECO:0000313" key="15">
    <source>
        <dbReference type="EMBL" id="KAK2860546.1"/>
    </source>
</evidence>
<keyword evidence="10" id="KW-0922">Interferon antiviral system evasion</keyword>
<evidence type="ECO:0000256" key="7">
    <source>
        <dbReference type="ARBA" id="ARBA00022632"/>
    </source>
</evidence>
<evidence type="ECO:0000256" key="10">
    <source>
        <dbReference type="ARBA" id="ARBA00023258"/>
    </source>
</evidence>
<evidence type="ECO:0000256" key="12">
    <source>
        <dbReference type="ARBA" id="ARBA00031298"/>
    </source>
</evidence>
<comment type="caution">
    <text evidence="15">The sequence shown here is derived from an EMBL/GenBank/DDBJ whole genome shotgun (WGS) entry which is preliminary data.</text>
</comment>
<gene>
    <name evidence="15" type="ORF">Q7C36_004712</name>
</gene>
<evidence type="ECO:0000256" key="2">
    <source>
        <dbReference type="ARBA" id="ARBA00007512"/>
    </source>
</evidence>
<comment type="similarity">
    <text evidence="3">Belongs to the PPP1R15 family.</text>
</comment>
<dbReference type="PANTHER" id="PTHR16489">
    <property type="entry name" value="GH11727P"/>
    <property type="match status" value="1"/>
</dbReference>
<feature type="compositionally biased region" description="Basic and acidic residues" evidence="13">
    <location>
        <begin position="465"/>
        <end position="475"/>
    </location>
</feature>
<dbReference type="GO" id="GO:0034976">
    <property type="term" value="P:response to endoplasmic reticulum stress"/>
    <property type="evidence" value="ECO:0007669"/>
    <property type="project" value="TreeGrafter"/>
</dbReference>
<dbReference type="AlphaFoldDB" id="A0AA88NKD8"/>
<keyword evidence="16" id="KW-1185">Reference proteome</keyword>
<keyword evidence="7" id="KW-1090">Inhibition of host innate immune response by virus</keyword>
<dbReference type="EMBL" id="JAVHJS010000004">
    <property type="protein sequence ID" value="KAK2860546.1"/>
    <property type="molecule type" value="Genomic_DNA"/>
</dbReference>
<dbReference type="Proteomes" id="UP001187315">
    <property type="component" value="Unassembled WGS sequence"/>
</dbReference>
<feature type="compositionally biased region" description="Basic and acidic residues" evidence="13">
    <location>
        <begin position="41"/>
        <end position="51"/>
    </location>
</feature>
<evidence type="ECO:0000313" key="16">
    <source>
        <dbReference type="Proteomes" id="UP001187315"/>
    </source>
</evidence>
<feature type="domain" description="Protein phosphatase 1 regulatory subunit 15A/B C-terminal" evidence="14">
    <location>
        <begin position="525"/>
        <end position="608"/>
    </location>
</feature>
<evidence type="ECO:0000256" key="13">
    <source>
        <dbReference type="SAM" id="MobiDB-lite"/>
    </source>
</evidence>
<keyword evidence="8" id="KW-1114">Inhibition of host interferon signaling pathway by virus</keyword>
<evidence type="ECO:0000256" key="1">
    <source>
        <dbReference type="ARBA" id="ARBA00003756"/>
    </source>
</evidence>
<evidence type="ECO:0000256" key="9">
    <source>
        <dbReference type="ARBA" id="ARBA00022921"/>
    </source>
</evidence>
<evidence type="ECO:0000256" key="3">
    <source>
        <dbReference type="ARBA" id="ARBA00010161"/>
    </source>
</evidence>
<sequence length="621" mass="71490">MTRNSEINMATNLKKTVNPQIKAMINSDQLAVTEVLQDDHSHCETEWRPEEDLSDDGASEMSPENRELWDYFLNNSDPYSPLCFSCTDEVNALDNYHCDDDELVPCNHQETETKWSEEKDTDWLDKDYSEVSSQTRELWDSFLNNSDPYSPLCFSCPVEVKASNSVHYDDDELFPSNLQETKTEWSEEEDSDWSDDYSEMSSKIRELWDSLLNISGPYSPLCFSCPAEVNASGNDHCDDDELVSCDSQETETEWSEEEYSDWTDKGYSEMSPENRELWDYYLNNSDPYSPLCFSWPAEVKALDSVHCDDDVLVPSNLQETKTEWSEEEDNDWSDEDYSEMSSKIRELWDSLLNISGPYSPLCFSCPAKVKALDSVHCDDDDDDDECVPFNLQETKTEWSEEEDNDWSDEDYSEMSPKNRELWDSFLNNSDPYSPLCFSCPAEVKASDSDHCDDEEFVSCDSQETETERSEEKDTDWSDEGDSEMSPENSRLWDSFINNSDPYCPAGLKIKASEVKQNHTPSSPTAREVEEHNPDQNTKKSAKKVHFSEEVTIHTLEAWGFASQAARDGSCWMKMAIDRLRFKRRVEKAGEFISPCLTAQHRDRVLDRLRSHSDGILDCDCG</sequence>
<feature type="compositionally biased region" description="Acidic residues" evidence="13">
    <location>
        <begin position="399"/>
        <end position="412"/>
    </location>
</feature>
<protein>
    <recommendedName>
        <fullName evidence="5">Protein DP71L</fullName>
    </recommendedName>
    <alternativeName>
        <fullName evidence="12">MyD116 homolog</fullName>
    </alternativeName>
</protein>
<organism evidence="15 16">
    <name type="scientific">Tachysurus vachellii</name>
    <name type="common">Darkbarbel catfish</name>
    <name type="synonym">Pelteobagrus vachellii</name>
    <dbReference type="NCBI Taxonomy" id="175792"/>
    <lineage>
        <taxon>Eukaryota</taxon>
        <taxon>Metazoa</taxon>
        <taxon>Chordata</taxon>
        <taxon>Craniata</taxon>
        <taxon>Vertebrata</taxon>
        <taxon>Euteleostomi</taxon>
        <taxon>Actinopterygii</taxon>
        <taxon>Neopterygii</taxon>
        <taxon>Teleostei</taxon>
        <taxon>Ostariophysi</taxon>
        <taxon>Siluriformes</taxon>
        <taxon>Bagridae</taxon>
        <taxon>Tachysurus</taxon>
    </lineage>
</organism>
<dbReference type="Pfam" id="PF10488">
    <property type="entry name" value="PP1c_bdg"/>
    <property type="match status" value="1"/>
</dbReference>
<feature type="region of interest" description="Disordered" evidence="13">
    <location>
        <begin position="395"/>
        <end position="414"/>
    </location>
</feature>
<evidence type="ECO:0000256" key="11">
    <source>
        <dbReference type="ARBA" id="ARBA00023280"/>
    </source>
</evidence>
<keyword evidence="6" id="KW-0945">Host-virus interaction</keyword>
<evidence type="ECO:0000256" key="5">
    <source>
        <dbReference type="ARBA" id="ARBA00019072"/>
    </source>
</evidence>
<name>A0AA88NKD8_TACVA</name>
<dbReference type="GO" id="GO:0019888">
    <property type="term" value="F:protein phosphatase regulator activity"/>
    <property type="evidence" value="ECO:0007669"/>
    <property type="project" value="TreeGrafter"/>
</dbReference>
<keyword evidence="11" id="KW-0899">Viral immunoevasion</keyword>